<accession>A0A2A9E2L6</accession>
<evidence type="ECO:0000313" key="7">
    <source>
        <dbReference type="EMBL" id="PFG32430.1"/>
    </source>
</evidence>
<dbReference type="EMBL" id="PDJG01000001">
    <property type="protein sequence ID" value="PFG32430.1"/>
    <property type="molecule type" value="Genomic_DNA"/>
</dbReference>
<dbReference type="PANTHER" id="PTHR46577:SF1">
    <property type="entry name" value="HTH-TYPE TRANSCRIPTIONAL REGULATORY PROTEIN GABR"/>
    <property type="match status" value="1"/>
</dbReference>
<sequence>MVEPRISPDALCALLGPAQPGTPAYRWLSERITLLVADGRVLPGARLPSERALSTASGMSRTTIVRAFSHLMDTGFLDARRGSGRVVRLPVHDVPRAREPIPTSGSHRTTDTPLDLTSAAPSAAPGVFEALRSALDALPSYTAGSGYVAGGLPVLRRAIADDYTRRGLATDPENVLVTSGALDAISLLARHLVRPGSRVVVETPGYPNVFAALRLAGARLVGVPVNSPEVDVPALLDAARTTGAVAILVTADFHNPTGRLLDESARTALVDGARRLGIRVVADETLAEIRLDQDLPMPSPVGGHGSGAMLVGSAAKTYWGGLRLGWIRASRRTVADLARARLSGSLADPVLEQLALATLLHDQPGIGDERRAHLRDARDTAVRFARERLPGWDVPVPPGGLSLWCRLPVPASSELALAAGRRGIALAPGSSFSATGQGLEHHVRIPFTLQPDDLAHALDGVAQAFDALGPAQ</sequence>
<evidence type="ECO:0000313" key="8">
    <source>
        <dbReference type="Proteomes" id="UP000225548"/>
    </source>
</evidence>
<dbReference type="Pfam" id="PF00155">
    <property type="entry name" value="Aminotran_1_2"/>
    <property type="match status" value="1"/>
</dbReference>
<dbReference type="CDD" id="cd07377">
    <property type="entry name" value="WHTH_GntR"/>
    <property type="match status" value="1"/>
</dbReference>
<keyword evidence="2" id="KW-0663">Pyridoxal phosphate</keyword>
<reference evidence="7 8" key="1">
    <citation type="submission" date="2017-10" db="EMBL/GenBank/DDBJ databases">
        <title>Sequencing the genomes of 1000 actinobacteria strains.</title>
        <authorList>
            <person name="Klenk H.-P."/>
        </authorList>
    </citation>
    <scope>NUCLEOTIDE SEQUENCE [LARGE SCALE GENOMIC DNA]</scope>
    <source>
        <strain evidence="7 8">DSM 18966</strain>
    </source>
</reference>
<evidence type="ECO:0000259" key="6">
    <source>
        <dbReference type="PROSITE" id="PS50949"/>
    </source>
</evidence>
<dbReference type="Gene3D" id="1.10.10.10">
    <property type="entry name" value="Winged helix-like DNA-binding domain superfamily/Winged helix DNA-binding domain"/>
    <property type="match status" value="1"/>
</dbReference>
<comment type="similarity">
    <text evidence="1">In the C-terminal section; belongs to the class-I pyridoxal-phosphate-dependent aminotransferase family.</text>
</comment>
<evidence type="ECO:0000256" key="4">
    <source>
        <dbReference type="ARBA" id="ARBA00023125"/>
    </source>
</evidence>
<proteinExistence type="inferred from homology"/>
<protein>
    <submittedName>
        <fullName evidence="7">GntR family transcriptional regulator</fullName>
    </submittedName>
</protein>
<dbReference type="PANTHER" id="PTHR46577">
    <property type="entry name" value="HTH-TYPE TRANSCRIPTIONAL REGULATORY PROTEIN GABR"/>
    <property type="match status" value="1"/>
</dbReference>
<gene>
    <name evidence="7" type="ORF">ATL42_0269</name>
</gene>
<name>A0A2A9E2L6_9MICO</name>
<dbReference type="InterPro" id="IPR036390">
    <property type="entry name" value="WH_DNA-bd_sf"/>
</dbReference>
<dbReference type="Pfam" id="PF00392">
    <property type="entry name" value="GntR"/>
    <property type="match status" value="1"/>
</dbReference>
<organism evidence="7 8">
    <name type="scientific">Sanguibacter antarcticus</name>
    <dbReference type="NCBI Taxonomy" id="372484"/>
    <lineage>
        <taxon>Bacteria</taxon>
        <taxon>Bacillati</taxon>
        <taxon>Actinomycetota</taxon>
        <taxon>Actinomycetes</taxon>
        <taxon>Micrococcales</taxon>
        <taxon>Sanguibacteraceae</taxon>
        <taxon>Sanguibacter</taxon>
    </lineage>
</organism>
<dbReference type="SUPFAM" id="SSF46785">
    <property type="entry name" value="Winged helix' DNA-binding domain"/>
    <property type="match status" value="1"/>
</dbReference>
<dbReference type="GO" id="GO:0030170">
    <property type="term" value="F:pyridoxal phosphate binding"/>
    <property type="evidence" value="ECO:0007669"/>
    <property type="project" value="InterPro"/>
</dbReference>
<dbReference type="InterPro" id="IPR015424">
    <property type="entry name" value="PyrdxlP-dep_Trfase"/>
</dbReference>
<dbReference type="GO" id="GO:0003677">
    <property type="term" value="F:DNA binding"/>
    <property type="evidence" value="ECO:0007669"/>
    <property type="project" value="UniProtKB-KW"/>
</dbReference>
<evidence type="ECO:0000256" key="1">
    <source>
        <dbReference type="ARBA" id="ARBA00005384"/>
    </source>
</evidence>
<dbReference type="SUPFAM" id="SSF53383">
    <property type="entry name" value="PLP-dependent transferases"/>
    <property type="match status" value="1"/>
</dbReference>
<dbReference type="InterPro" id="IPR004839">
    <property type="entry name" value="Aminotransferase_I/II_large"/>
</dbReference>
<keyword evidence="3" id="KW-0805">Transcription regulation</keyword>
<dbReference type="OrthoDB" id="199743at2"/>
<dbReference type="CDD" id="cd00609">
    <property type="entry name" value="AAT_like"/>
    <property type="match status" value="1"/>
</dbReference>
<dbReference type="AlphaFoldDB" id="A0A2A9E2L6"/>
<evidence type="ECO:0000256" key="3">
    <source>
        <dbReference type="ARBA" id="ARBA00023015"/>
    </source>
</evidence>
<evidence type="ECO:0000256" key="2">
    <source>
        <dbReference type="ARBA" id="ARBA00022898"/>
    </source>
</evidence>
<dbReference type="GO" id="GO:0003700">
    <property type="term" value="F:DNA-binding transcription factor activity"/>
    <property type="evidence" value="ECO:0007669"/>
    <property type="project" value="InterPro"/>
</dbReference>
<dbReference type="InterPro" id="IPR000524">
    <property type="entry name" value="Tscrpt_reg_HTH_GntR"/>
</dbReference>
<dbReference type="Proteomes" id="UP000225548">
    <property type="component" value="Unassembled WGS sequence"/>
</dbReference>
<comment type="caution">
    <text evidence="7">The sequence shown here is derived from an EMBL/GenBank/DDBJ whole genome shotgun (WGS) entry which is preliminary data.</text>
</comment>
<evidence type="ECO:0000256" key="5">
    <source>
        <dbReference type="ARBA" id="ARBA00023163"/>
    </source>
</evidence>
<dbReference type="SMART" id="SM00345">
    <property type="entry name" value="HTH_GNTR"/>
    <property type="match status" value="1"/>
</dbReference>
<dbReference type="InterPro" id="IPR051446">
    <property type="entry name" value="HTH_trans_reg/aminotransferase"/>
</dbReference>
<dbReference type="InterPro" id="IPR015421">
    <property type="entry name" value="PyrdxlP-dep_Trfase_major"/>
</dbReference>
<dbReference type="InterPro" id="IPR036388">
    <property type="entry name" value="WH-like_DNA-bd_sf"/>
</dbReference>
<dbReference type="Gene3D" id="3.40.640.10">
    <property type="entry name" value="Type I PLP-dependent aspartate aminotransferase-like (Major domain)"/>
    <property type="match status" value="1"/>
</dbReference>
<dbReference type="PROSITE" id="PS50949">
    <property type="entry name" value="HTH_GNTR"/>
    <property type="match status" value="1"/>
</dbReference>
<keyword evidence="5" id="KW-0804">Transcription</keyword>
<dbReference type="PRINTS" id="PR00035">
    <property type="entry name" value="HTHGNTR"/>
</dbReference>
<feature type="domain" description="HTH gntR-type" evidence="6">
    <location>
        <begin position="22"/>
        <end position="90"/>
    </location>
</feature>
<dbReference type="RefSeq" id="WP_098453805.1">
    <property type="nucleotide sequence ID" value="NZ_PDJG01000001.1"/>
</dbReference>
<keyword evidence="8" id="KW-1185">Reference proteome</keyword>
<keyword evidence="4" id="KW-0238">DNA-binding</keyword>